<sequence>INGFTPFLKIFEVHYENLNKDFNSTWKVTKIGAIVEMKGINLEIIVDLVAKVMGIPVVGREAYKPKKEAFEEPNIFLK</sequence>
<gene>
    <name evidence="1" type="ORF">KI387_036454</name>
</gene>
<evidence type="ECO:0000313" key="2">
    <source>
        <dbReference type="Proteomes" id="UP000824469"/>
    </source>
</evidence>
<reference evidence="1 2" key="1">
    <citation type="journal article" date="2021" name="Nat. Plants">
        <title>The Taxus genome provides insights into paclitaxel biosynthesis.</title>
        <authorList>
            <person name="Xiong X."/>
            <person name="Gou J."/>
            <person name="Liao Q."/>
            <person name="Li Y."/>
            <person name="Zhou Q."/>
            <person name="Bi G."/>
            <person name="Li C."/>
            <person name="Du R."/>
            <person name="Wang X."/>
            <person name="Sun T."/>
            <person name="Guo L."/>
            <person name="Liang H."/>
            <person name="Lu P."/>
            <person name="Wu Y."/>
            <person name="Zhang Z."/>
            <person name="Ro D.K."/>
            <person name="Shang Y."/>
            <person name="Huang S."/>
            <person name="Yan J."/>
        </authorList>
    </citation>
    <scope>NUCLEOTIDE SEQUENCE [LARGE SCALE GENOMIC DNA]</scope>
    <source>
        <strain evidence="1">Ta-2019</strain>
    </source>
</reference>
<accession>A0AA38FRT0</accession>
<dbReference type="AlphaFoldDB" id="A0AA38FRT0"/>
<organism evidence="1 2">
    <name type="scientific">Taxus chinensis</name>
    <name type="common">Chinese yew</name>
    <name type="synonym">Taxus wallichiana var. chinensis</name>
    <dbReference type="NCBI Taxonomy" id="29808"/>
    <lineage>
        <taxon>Eukaryota</taxon>
        <taxon>Viridiplantae</taxon>
        <taxon>Streptophyta</taxon>
        <taxon>Embryophyta</taxon>
        <taxon>Tracheophyta</taxon>
        <taxon>Spermatophyta</taxon>
        <taxon>Pinopsida</taxon>
        <taxon>Pinidae</taxon>
        <taxon>Conifers II</taxon>
        <taxon>Cupressales</taxon>
        <taxon>Taxaceae</taxon>
        <taxon>Taxus</taxon>
    </lineage>
</organism>
<name>A0AA38FRT0_TAXCH</name>
<feature type="non-terminal residue" evidence="1">
    <location>
        <position position="78"/>
    </location>
</feature>
<protein>
    <submittedName>
        <fullName evidence="1">Uncharacterized protein</fullName>
    </submittedName>
</protein>
<evidence type="ECO:0000313" key="1">
    <source>
        <dbReference type="EMBL" id="KAH9308543.1"/>
    </source>
</evidence>
<proteinExistence type="predicted"/>
<keyword evidence="2" id="KW-1185">Reference proteome</keyword>
<comment type="caution">
    <text evidence="1">The sequence shown here is derived from an EMBL/GenBank/DDBJ whole genome shotgun (WGS) entry which is preliminary data.</text>
</comment>
<dbReference type="EMBL" id="JAHRHJ020000007">
    <property type="protein sequence ID" value="KAH9308543.1"/>
    <property type="molecule type" value="Genomic_DNA"/>
</dbReference>
<dbReference type="Proteomes" id="UP000824469">
    <property type="component" value="Unassembled WGS sequence"/>
</dbReference>
<feature type="non-terminal residue" evidence="1">
    <location>
        <position position="1"/>
    </location>
</feature>